<organism evidence="1 2">
    <name type="scientific">Deinococcus aerolatus</name>
    <dbReference type="NCBI Taxonomy" id="522487"/>
    <lineage>
        <taxon>Bacteria</taxon>
        <taxon>Thermotogati</taxon>
        <taxon>Deinococcota</taxon>
        <taxon>Deinococci</taxon>
        <taxon>Deinococcales</taxon>
        <taxon>Deinococcaceae</taxon>
        <taxon>Deinococcus</taxon>
    </lineage>
</organism>
<accession>A0ABQ2GCY7</accession>
<gene>
    <name evidence="1" type="ORF">GCM10010840_25070</name>
</gene>
<evidence type="ECO:0000313" key="1">
    <source>
        <dbReference type="EMBL" id="GGL86119.1"/>
    </source>
</evidence>
<dbReference type="RefSeq" id="WP_188972461.1">
    <property type="nucleotide sequence ID" value="NZ_BMOL01000011.1"/>
</dbReference>
<comment type="caution">
    <text evidence="1">The sequence shown here is derived from an EMBL/GenBank/DDBJ whole genome shotgun (WGS) entry which is preliminary data.</text>
</comment>
<protein>
    <recommendedName>
        <fullName evidence="3">2'-5' RNA ligase</fullName>
    </recommendedName>
</protein>
<evidence type="ECO:0000313" key="2">
    <source>
        <dbReference type="Proteomes" id="UP000639973"/>
    </source>
</evidence>
<proteinExistence type="predicted"/>
<dbReference type="Pfam" id="PF13563">
    <property type="entry name" value="2_5_RNA_ligase2"/>
    <property type="match status" value="1"/>
</dbReference>
<keyword evidence="2" id="KW-1185">Reference proteome</keyword>
<dbReference type="SUPFAM" id="SSF55144">
    <property type="entry name" value="LigT-like"/>
    <property type="match status" value="1"/>
</dbReference>
<name>A0ABQ2GCY7_9DEIO</name>
<dbReference type="InterPro" id="IPR009097">
    <property type="entry name" value="Cyclic_Pdiesterase"/>
</dbReference>
<dbReference type="Proteomes" id="UP000639973">
    <property type="component" value="Unassembled WGS sequence"/>
</dbReference>
<dbReference type="Gene3D" id="3.90.1140.10">
    <property type="entry name" value="Cyclic phosphodiesterase"/>
    <property type="match status" value="1"/>
</dbReference>
<sequence length="200" mass="21118">MAASFLLAVLPPPELATRLQAFRAAHHLQDAAAVPHLTVKARSGLSPGLEWQQTLRAVVARHAPLPATLGGPRLFGNGTALYVQARSPAAVALHVALLDALRERQDRVRFFGYEGPGLTLHLSLALQRRGVALPDVLRAAQTEFADLEGHPLGFTADAVTLMHKPGPGGFYAPLESWPLLAGAQVAGAQAGRPARPPAPQ</sequence>
<evidence type="ECO:0008006" key="3">
    <source>
        <dbReference type="Google" id="ProtNLM"/>
    </source>
</evidence>
<reference evidence="2" key="1">
    <citation type="journal article" date="2019" name="Int. J. Syst. Evol. Microbiol.">
        <title>The Global Catalogue of Microorganisms (GCM) 10K type strain sequencing project: providing services to taxonomists for standard genome sequencing and annotation.</title>
        <authorList>
            <consortium name="The Broad Institute Genomics Platform"/>
            <consortium name="The Broad Institute Genome Sequencing Center for Infectious Disease"/>
            <person name="Wu L."/>
            <person name="Ma J."/>
        </authorList>
    </citation>
    <scope>NUCLEOTIDE SEQUENCE [LARGE SCALE GENOMIC DNA]</scope>
    <source>
        <strain evidence="2">JCM 15442</strain>
    </source>
</reference>
<dbReference type="EMBL" id="BMOL01000011">
    <property type="protein sequence ID" value="GGL86119.1"/>
    <property type="molecule type" value="Genomic_DNA"/>
</dbReference>